<evidence type="ECO:0000313" key="9">
    <source>
        <dbReference type="Proteomes" id="UP001233999"/>
    </source>
</evidence>
<dbReference type="PIRSF" id="PIRSF005902">
    <property type="entry name" value="DNase_TatD"/>
    <property type="match status" value="1"/>
</dbReference>
<dbReference type="PROSITE" id="PS01091">
    <property type="entry name" value="TATD_3"/>
    <property type="match status" value="1"/>
</dbReference>
<comment type="caution">
    <text evidence="8">The sequence shown here is derived from an EMBL/GenBank/DDBJ whole genome shotgun (WGS) entry which is preliminary data.</text>
</comment>
<comment type="function">
    <text evidence="6">Deoxyribonuclease which catalyzes (in vitro) the decatenation of kinetoplast DNA, which are circular DNA catenated to each other, producing linear DNA molecules. Plays an important role in chromosomal segregation and cell cycle progression during eye development probably via its DNA decatenation activity.</text>
</comment>
<reference evidence="8" key="1">
    <citation type="journal article" date="2023" name="IScience">
        <title>Live-bearing cockroach genome reveals convergent evolutionary mechanisms linked to viviparity in insects and beyond.</title>
        <authorList>
            <person name="Fouks B."/>
            <person name="Harrison M.C."/>
            <person name="Mikhailova A.A."/>
            <person name="Marchal E."/>
            <person name="English S."/>
            <person name="Carruthers M."/>
            <person name="Jennings E.C."/>
            <person name="Chiamaka E.L."/>
            <person name="Frigard R.A."/>
            <person name="Pippel M."/>
            <person name="Attardo G.M."/>
            <person name="Benoit J.B."/>
            <person name="Bornberg-Bauer E."/>
            <person name="Tobe S.S."/>
        </authorList>
    </citation>
    <scope>NUCLEOTIDE SEQUENCE</scope>
    <source>
        <strain evidence="8">Stay&amp;Tobe</strain>
    </source>
</reference>
<dbReference type="InterPro" id="IPR050891">
    <property type="entry name" value="TatD-type_Hydrolase"/>
</dbReference>
<keyword evidence="4" id="KW-0378">Hydrolase</keyword>
<gene>
    <name evidence="8" type="ORF">L9F63_001629</name>
</gene>
<evidence type="ECO:0000256" key="4">
    <source>
        <dbReference type="ARBA" id="ARBA00022801"/>
    </source>
</evidence>
<evidence type="ECO:0000256" key="6">
    <source>
        <dbReference type="ARBA" id="ARBA00045223"/>
    </source>
</evidence>
<evidence type="ECO:0000256" key="2">
    <source>
        <dbReference type="ARBA" id="ARBA00022722"/>
    </source>
</evidence>
<proteinExistence type="inferred from homology"/>
<dbReference type="PANTHER" id="PTHR10060">
    <property type="entry name" value="TATD FAMILY DEOXYRIBONUCLEASE"/>
    <property type="match status" value="1"/>
</dbReference>
<keyword evidence="9" id="KW-1185">Reference proteome</keyword>
<name>A0AAD8A4V5_DIPPU</name>
<reference evidence="8" key="2">
    <citation type="submission" date="2023-05" db="EMBL/GenBank/DDBJ databases">
        <authorList>
            <person name="Fouks B."/>
        </authorList>
    </citation>
    <scope>NUCLEOTIDE SEQUENCE</scope>
    <source>
        <strain evidence="8">Stay&amp;Tobe</strain>
        <tissue evidence="8">Testes</tissue>
    </source>
</reference>
<keyword evidence="3 7" id="KW-0479">Metal-binding</keyword>
<dbReference type="Pfam" id="PF01026">
    <property type="entry name" value="TatD_DNase"/>
    <property type="match status" value="1"/>
</dbReference>
<evidence type="ECO:0000256" key="3">
    <source>
        <dbReference type="ARBA" id="ARBA00022723"/>
    </source>
</evidence>
<feature type="binding site" evidence="7">
    <location>
        <position position="176"/>
    </location>
    <ligand>
        <name>a divalent metal cation</name>
        <dbReference type="ChEBI" id="CHEBI:60240"/>
        <label>2</label>
    </ligand>
</feature>
<dbReference type="Gene3D" id="3.20.20.140">
    <property type="entry name" value="Metal-dependent hydrolases"/>
    <property type="match status" value="1"/>
</dbReference>
<dbReference type="EMBL" id="JASPKZ010003856">
    <property type="protein sequence ID" value="KAJ9591812.1"/>
    <property type="molecule type" value="Genomic_DNA"/>
</dbReference>
<dbReference type="AlphaFoldDB" id="A0AAD8A4V5"/>
<dbReference type="Proteomes" id="UP001233999">
    <property type="component" value="Unassembled WGS sequence"/>
</dbReference>
<comment type="similarity">
    <text evidence="1">Belongs to the metallo-dependent hydrolases superfamily. TatD-type hydrolase family.</text>
</comment>
<dbReference type="PANTHER" id="PTHR10060:SF15">
    <property type="entry name" value="DEOXYRIBONUCLEASE TATDN1"/>
    <property type="match status" value="1"/>
</dbReference>
<evidence type="ECO:0000313" key="8">
    <source>
        <dbReference type="EMBL" id="KAJ9591812.1"/>
    </source>
</evidence>
<dbReference type="InterPro" id="IPR032466">
    <property type="entry name" value="Metal_Hydrolase"/>
</dbReference>
<dbReference type="SUPFAM" id="SSF51556">
    <property type="entry name" value="Metallo-dependent hydrolases"/>
    <property type="match status" value="1"/>
</dbReference>
<dbReference type="InterPro" id="IPR018228">
    <property type="entry name" value="DNase_TatD-rel_CS"/>
</dbReference>
<evidence type="ECO:0000256" key="1">
    <source>
        <dbReference type="ARBA" id="ARBA00009275"/>
    </source>
</evidence>
<dbReference type="GO" id="GO:0008296">
    <property type="term" value="F:3'-5'-DNA exonuclease activity"/>
    <property type="evidence" value="ECO:0007669"/>
    <property type="project" value="TreeGrafter"/>
</dbReference>
<dbReference type="FunFam" id="3.20.20.140:FF:000040">
    <property type="entry name" value="Putative tatD related deoxyribonuclease"/>
    <property type="match status" value="1"/>
</dbReference>
<feature type="binding site" evidence="7">
    <location>
        <position position="151"/>
    </location>
    <ligand>
        <name>a divalent metal cation</name>
        <dbReference type="ChEBI" id="CHEBI:60240"/>
        <label>2</label>
    </ligand>
</feature>
<protein>
    <recommendedName>
        <fullName evidence="5">Deoxyribonuclease TATDN1</fullName>
    </recommendedName>
</protein>
<dbReference type="GO" id="GO:0046872">
    <property type="term" value="F:metal ion binding"/>
    <property type="evidence" value="ECO:0007669"/>
    <property type="project" value="UniProtKB-KW"/>
</dbReference>
<dbReference type="CDD" id="cd01310">
    <property type="entry name" value="TatD_DNAse"/>
    <property type="match status" value="1"/>
</dbReference>
<organism evidence="8 9">
    <name type="scientific">Diploptera punctata</name>
    <name type="common">Pacific beetle cockroach</name>
    <dbReference type="NCBI Taxonomy" id="6984"/>
    <lineage>
        <taxon>Eukaryota</taxon>
        <taxon>Metazoa</taxon>
        <taxon>Ecdysozoa</taxon>
        <taxon>Arthropoda</taxon>
        <taxon>Hexapoda</taxon>
        <taxon>Insecta</taxon>
        <taxon>Pterygota</taxon>
        <taxon>Neoptera</taxon>
        <taxon>Polyneoptera</taxon>
        <taxon>Dictyoptera</taxon>
        <taxon>Blattodea</taxon>
        <taxon>Blaberoidea</taxon>
        <taxon>Blaberidae</taxon>
        <taxon>Diplopterinae</taxon>
        <taxon>Diploptera</taxon>
    </lineage>
</organism>
<feature type="binding site" evidence="7">
    <location>
        <position position="114"/>
    </location>
    <ligand>
        <name>a divalent metal cation</name>
        <dbReference type="ChEBI" id="CHEBI:60240"/>
        <label>1</label>
    </ligand>
</feature>
<evidence type="ECO:0000256" key="5">
    <source>
        <dbReference type="ARBA" id="ARBA00039767"/>
    </source>
</evidence>
<accession>A0AAD8A4V5</accession>
<sequence>MSAVKRFIDIGVNLTDAMYRGVYHDSKKHEPDLTDVIARAWGMEMQKMIITGGSLEDCRDALQIACTHDNLYSTVGCHPTRCNEFETSGDAESYLASLENLVDTERGKVVAVGECGLDYDRLEFCPKPVQMKYFEKQLGLSESSKLPLFLHCRNSAADLVDVLSRNRDKLHGGVVHSFDGSQEDAKSILDLGFYIGINGCSLKTAENLKVVEQIPSERLLLETDCPWCEVRPTHAGYKYVKTTFPNVKKEKWCAGSMVKGRNEPANIIQVLEIVAAVKQEDLDILCETVYNNTLQLFFPS</sequence>
<dbReference type="InterPro" id="IPR001130">
    <property type="entry name" value="TatD-like"/>
</dbReference>
<feature type="binding site" evidence="7">
    <location>
        <position position="224"/>
    </location>
    <ligand>
        <name>a divalent metal cation</name>
        <dbReference type="ChEBI" id="CHEBI:60240"/>
        <label>1</label>
    </ligand>
</feature>
<dbReference type="GO" id="GO:0005829">
    <property type="term" value="C:cytosol"/>
    <property type="evidence" value="ECO:0007669"/>
    <property type="project" value="TreeGrafter"/>
</dbReference>
<evidence type="ECO:0000256" key="7">
    <source>
        <dbReference type="PIRSR" id="PIRSR005902-1"/>
    </source>
</evidence>
<keyword evidence="2" id="KW-0540">Nuclease</keyword>